<reference evidence="4 5" key="1">
    <citation type="submission" date="2018-06" db="EMBL/GenBank/DDBJ databases">
        <title>Complete Genome Sequence of Ehrlichia minasensis Isolated From Cattle.</title>
        <authorList>
            <person name="Aguiar D.M."/>
            <person name="Araujo J.P.A.Jr."/>
            <person name="Nakazato L."/>
            <person name="Bard E."/>
            <person name="Cabezas-Cruz A."/>
        </authorList>
    </citation>
    <scope>NUCLEOTIDE SEQUENCE [LARGE SCALE GENOMIC DNA]</scope>
    <source>
        <strain evidence="4 5">B11</strain>
    </source>
</reference>
<dbReference type="AlphaFoldDB" id="A0A4Q6I3N9"/>
<evidence type="ECO:0000313" key="4">
    <source>
        <dbReference type="EMBL" id="RZB12485.1"/>
    </source>
</evidence>
<gene>
    <name evidence="4" type="ORF">DRF75_03950</name>
</gene>
<feature type="compositionally biased region" description="Basic and acidic residues" evidence="2">
    <location>
        <begin position="158"/>
        <end position="173"/>
    </location>
</feature>
<feature type="coiled-coil region" evidence="1">
    <location>
        <begin position="44"/>
        <end position="85"/>
    </location>
</feature>
<organism evidence="4 5">
    <name type="scientific">Ehrlichia minasensis</name>
    <dbReference type="NCBI Taxonomy" id="1242993"/>
    <lineage>
        <taxon>Bacteria</taxon>
        <taxon>Pseudomonadati</taxon>
        <taxon>Pseudomonadota</taxon>
        <taxon>Alphaproteobacteria</taxon>
        <taxon>Rickettsiales</taxon>
        <taxon>Anaplasmataceae</taxon>
        <taxon>Ehrlichia</taxon>
    </lineage>
</organism>
<keyword evidence="3" id="KW-1133">Transmembrane helix</keyword>
<evidence type="ECO:0000256" key="2">
    <source>
        <dbReference type="SAM" id="MobiDB-lite"/>
    </source>
</evidence>
<accession>A0A4Q6I3N9</accession>
<dbReference type="EMBL" id="QOHL01000019">
    <property type="protein sequence ID" value="RZB12485.1"/>
    <property type="molecule type" value="Genomic_DNA"/>
</dbReference>
<dbReference type="Proteomes" id="UP000293377">
    <property type="component" value="Unassembled WGS sequence"/>
</dbReference>
<comment type="caution">
    <text evidence="4">The sequence shown here is derived from an EMBL/GenBank/DDBJ whole genome shotgun (WGS) entry which is preliminary data.</text>
</comment>
<keyword evidence="3" id="KW-0812">Transmembrane</keyword>
<keyword evidence="3" id="KW-0472">Membrane</keyword>
<evidence type="ECO:0000256" key="3">
    <source>
        <dbReference type="SAM" id="Phobius"/>
    </source>
</evidence>
<feature type="compositionally biased region" description="Polar residues" evidence="2">
    <location>
        <begin position="176"/>
        <end position="195"/>
    </location>
</feature>
<proteinExistence type="predicted"/>
<feature type="region of interest" description="Disordered" evidence="2">
    <location>
        <begin position="158"/>
        <end position="195"/>
    </location>
</feature>
<dbReference type="RefSeq" id="WP_129992690.1">
    <property type="nucleotide sequence ID" value="NZ_QOHL01000019.1"/>
</dbReference>
<protein>
    <submittedName>
        <fullName evidence="4">Uncharacterized protein</fullName>
    </submittedName>
</protein>
<keyword evidence="1" id="KW-0175">Coiled coil</keyword>
<keyword evidence="5" id="KW-1185">Reference proteome</keyword>
<name>A0A4Q6I3N9_9RICK</name>
<evidence type="ECO:0000256" key="1">
    <source>
        <dbReference type="SAM" id="Coils"/>
    </source>
</evidence>
<sequence>MDKCTTDIILYALLLLFTIILLLIAIYKCYDQSKDKKRLTEQDVAASEKKLALLSSEAKTLREQNGLLENKIKKLELENEKLLKSEGFLKGELSRTKTLCNASLTEGHKLRSEYDALYCEHQALVKDFEELRLSYEAYQELSDGLVKKLSAINKYVSTEDRSEESQENAKKIVPESQMQESSVSGCGNQVNNDIS</sequence>
<evidence type="ECO:0000313" key="5">
    <source>
        <dbReference type="Proteomes" id="UP000293377"/>
    </source>
</evidence>
<feature type="transmembrane region" description="Helical" evidence="3">
    <location>
        <begin position="6"/>
        <end position="27"/>
    </location>
</feature>